<sequence>MVEYINTGRWLAEELTYLELLIKCFVLGILDDDANSCTLRQYLSQQLHCKPLRVTKRLKCGKMLGQYQLSSSFHRQLYRKTINITPLDVDLLMELRNAQIRFEAALQMKLALQNGLFIPTTRRYLSVEDQLNPLTKNDVI</sequence>
<organism evidence="1 2">
    <name type="scientific">Thraustotheca clavata</name>
    <dbReference type="NCBI Taxonomy" id="74557"/>
    <lineage>
        <taxon>Eukaryota</taxon>
        <taxon>Sar</taxon>
        <taxon>Stramenopiles</taxon>
        <taxon>Oomycota</taxon>
        <taxon>Saprolegniomycetes</taxon>
        <taxon>Saprolegniales</taxon>
        <taxon>Achlyaceae</taxon>
        <taxon>Thraustotheca</taxon>
    </lineage>
</organism>
<reference evidence="1 2" key="1">
    <citation type="journal article" date="2014" name="Genome Biol. Evol.">
        <title>The secreted proteins of Achlya hypogyna and Thraustotheca clavata identify the ancestral oomycete secretome and reveal gene acquisitions by horizontal gene transfer.</title>
        <authorList>
            <person name="Misner I."/>
            <person name="Blouin N."/>
            <person name="Leonard G."/>
            <person name="Richards T.A."/>
            <person name="Lane C.E."/>
        </authorList>
    </citation>
    <scope>NUCLEOTIDE SEQUENCE [LARGE SCALE GENOMIC DNA]</scope>
    <source>
        <strain evidence="1 2">ATCC 34112</strain>
    </source>
</reference>
<comment type="caution">
    <text evidence="1">The sequence shown here is derived from an EMBL/GenBank/DDBJ whole genome shotgun (WGS) entry which is preliminary data.</text>
</comment>
<evidence type="ECO:0000313" key="1">
    <source>
        <dbReference type="EMBL" id="OQS01135.1"/>
    </source>
</evidence>
<accession>A0A1V9ZSZ2</accession>
<dbReference type="AlphaFoldDB" id="A0A1V9ZSZ2"/>
<protein>
    <submittedName>
        <fullName evidence="1">Uncharacterized protein</fullName>
    </submittedName>
</protein>
<dbReference type="OrthoDB" id="206107at2759"/>
<dbReference type="PANTHER" id="PTHR35213">
    <property type="entry name" value="RING-TYPE DOMAIN-CONTAINING PROTEIN-RELATED"/>
    <property type="match status" value="1"/>
</dbReference>
<proteinExistence type="predicted"/>
<dbReference type="EMBL" id="JNBS01001670">
    <property type="protein sequence ID" value="OQS01135.1"/>
    <property type="molecule type" value="Genomic_DNA"/>
</dbReference>
<keyword evidence="2" id="KW-1185">Reference proteome</keyword>
<name>A0A1V9ZSZ2_9STRA</name>
<evidence type="ECO:0000313" key="2">
    <source>
        <dbReference type="Proteomes" id="UP000243217"/>
    </source>
</evidence>
<gene>
    <name evidence="1" type="ORF">THRCLA_21638</name>
</gene>
<dbReference type="PANTHER" id="PTHR35213:SF3">
    <property type="entry name" value="MYB-LIKE DOMAIN-CONTAINING PROTEIN"/>
    <property type="match status" value="1"/>
</dbReference>
<dbReference type="Proteomes" id="UP000243217">
    <property type="component" value="Unassembled WGS sequence"/>
</dbReference>